<dbReference type="PANTHER" id="PTHR30250:SF26">
    <property type="entry name" value="PSMA PROTEIN"/>
    <property type="match status" value="1"/>
</dbReference>
<sequence>MNLRRILKMLAAFFTGQGVSIVTQLLVPPFFLHRYAHGVEVYGEWIALSAAVTYLGTINYGVQTYANNQATIHYNRGEQQEARAIQASALRLLFLLIAMLAPLLAVLFFLPIARWLHLAFASNRQASLTLSLLVLQILVNMIFSLLSNGFMVVGQAHRGANWNNFLRLAMTLALAALAWHRASFPVLAASQLITTALFTVLVLVDIRITAPFLVPDLSASRPGMMRSIIRPSGHFGLLSLSSFLSWQAPVLLLQKMLGPAAVAIFSLTRTIYSMSRQLLIVLTFSISQEITYFVGQRNWKQLHRLYDLSERVVLMLVPVVSVGVLLSSPVLFTVWLHNRALYVPIICILMGLVSAVMGIKEHKYQFQTSSNQHEQLSTLTILSYSAMLLVAAPLVHSFGVPGFLIAWLATELFQTIFLLQLNVSLFPAEMKVSIAPVVKLAVFLVFAFLPAAWLAYRALSESVPIIFGITAAATCLLAVSAYFVFGLSELNGLLQAKLRQRFIG</sequence>
<keyword evidence="5 6" id="KW-0472">Membrane</keyword>
<feature type="transmembrane region" description="Helical" evidence="6">
    <location>
        <begin position="235"/>
        <end position="254"/>
    </location>
</feature>
<feature type="transmembrane region" description="Helical" evidence="6">
    <location>
        <begin position="92"/>
        <end position="113"/>
    </location>
</feature>
<feature type="transmembrane region" description="Helical" evidence="6">
    <location>
        <begin position="274"/>
        <end position="294"/>
    </location>
</feature>
<feature type="transmembrane region" description="Helical" evidence="6">
    <location>
        <begin position="314"/>
        <end position="335"/>
    </location>
</feature>
<evidence type="ECO:0000313" key="7">
    <source>
        <dbReference type="EMBL" id="TCK73942.1"/>
    </source>
</evidence>
<organism evidence="7 8">
    <name type="scientific">Acidipila rosea</name>
    <dbReference type="NCBI Taxonomy" id="768535"/>
    <lineage>
        <taxon>Bacteria</taxon>
        <taxon>Pseudomonadati</taxon>
        <taxon>Acidobacteriota</taxon>
        <taxon>Terriglobia</taxon>
        <taxon>Terriglobales</taxon>
        <taxon>Acidobacteriaceae</taxon>
        <taxon>Acidipila</taxon>
    </lineage>
</organism>
<feature type="transmembrane region" description="Helical" evidence="6">
    <location>
        <begin position="165"/>
        <end position="182"/>
    </location>
</feature>
<dbReference type="RefSeq" id="WP_131994257.1">
    <property type="nucleotide sequence ID" value="NZ_SMGK01000002.1"/>
</dbReference>
<keyword evidence="3 6" id="KW-0812">Transmembrane</keyword>
<evidence type="ECO:0000256" key="5">
    <source>
        <dbReference type="ARBA" id="ARBA00023136"/>
    </source>
</evidence>
<feature type="transmembrane region" description="Helical" evidence="6">
    <location>
        <begin position="341"/>
        <end position="359"/>
    </location>
</feature>
<dbReference type="AlphaFoldDB" id="A0A4R1L6X7"/>
<dbReference type="GO" id="GO:0005886">
    <property type="term" value="C:plasma membrane"/>
    <property type="evidence" value="ECO:0007669"/>
    <property type="project" value="UniProtKB-SubCell"/>
</dbReference>
<keyword evidence="2" id="KW-1003">Cell membrane</keyword>
<dbReference type="Proteomes" id="UP000295210">
    <property type="component" value="Unassembled WGS sequence"/>
</dbReference>
<feature type="transmembrane region" description="Helical" evidence="6">
    <location>
        <begin position="133"/>
        <end position="153"/>
    </location>
</feature>
<evidence type="ECO:0000256" key="3">
    <source>
        <dbReference type="ARBA" id="ARBA00022692"/>
    </source>
</evidence>
<feature type="transmembrane region" description="Helical" evidence="6">
    <location>
        <begin position="379"/>
        <end position="398"/>
    </location>
</feature>
<keyword evidence="4 6" id="KW-1133">Transmembrane helix</keyword>
<name>A0A4R1L6X7_9BACT</name>
<keyword evidence="8" id="KW-1185">Reference proteome</keyword>
<dbReference type="PANTHER" id="PTHR30250">
    <property type="entry name" value="PST FAMILY PREDICTED COLANIC ACID TRANSPORTER"/>
    <property type="match status" value="1"/>
</dbReference>
<dbReference type="OrthoDB" id="104353at2"/>
<gene>
    <name evidence="7" type="ORF">C7378_1562</name>
</gene>
<protein>
    <submittedName>
        <fullName evidence="7">O-antigen/teichoic acid export membrane protein</fullName>
    </submittedName>
</protein>
<feature type="transmembrane region" description="Helical" evidence="6">
    <location>
        <begin position="404"/>
        <end position="425"/>
    </location>
</feature>
<evidence type="ECO:0000256" key="6">
    <source>
        <dbReference type="SAM" id="Phobius"/>
    </source>
</evidence>
<evidence type="ECO:0000313" key="8">
    <source>
        <dbReference type="Proteomes" id="UP000295210"/>
    </source>
</evidence>
<comment type="caution">
    <text evidence="7">The sequence shown here is derived from an EMBL/GenBank/DDBJ whole genome shotgun (WGS) entry which is preliminary data.</text>
</comment>
<reference evidence="7 8" key="1">
    <citation type="submission" date="2019-03" db="EMBL/GenBank/DDBJ databases">
        <title>Genomic Encyclopedia of Type Strains, Phase IV (KMG-IV): sequencing the most valuable type-strain genomes for metagenomic binning, comparative biology and taxonomic classification.</title>
        <authorList>
            <person name="Goeker M."/>
        </authorList>
    </citation>
    <scope>NUCLEOTIDE SEQUENCE [LARGE SCALE GENOMIC DNA]</scope>
    <source>
        <strain evidence="7 8">DSM 103428</strain>
    </source>
</reference>
<dbReference type="InterPro" id="IPR050833">
    <property type="entry name" value="Poly_Biosynth_Transport"/>
</dbReference>
<evidence type="ECO:0000256" key="2">
    <source>
        <dbReference type="ARBA" id="ARBA00022475"/>
    </source>
</evidence>
<comment type="subcellular location">
    <subcellularLocation>
        <location evidence="1">Cell membrane</location>
        <topology evidence="1">Multi-pass membrane protein</topology>
    </subcellularLocation>
</comment>
<evidence type="ECO:0000256" key="4">
    <source>
        <dbReference type="ARBA" id="ARBA00022989"/>
    </source>
</evidence>
<feature type="transmembrane region" description="Helical" evidence="6">
    <location>
        <begin position="462"/>
        <end position="485"/>
    </location>
</feature>
<dbReference type="EMBL" id="SMGK01000002">
    <property type="protein sequence ID" value="TCK73942.1"/>
    <property type="molecule type" value="Genomic_DNA"/>
</dbReference>
<accession>A0A4R1L6X7</accession>
<feature type="transmembrane region" description="Helical" evidence="6">
    <location>
        <begin position="188"/>
        <end position="214"/>
    </location>
</feature>
<proteinExistence type="predicted"/>
<evidence type="ECO:0000256" key="1">
    <source>
        <dbReference type="ARBA" id="ARBA00004651"/>
    </source>
</evidence>
<feature type="transmembrane region" description="Helical" evidence="6">
    <location>
        <begin position="437"/>
        <end position="456"/>
    </location>
</feature>